<evidence type="ECO:0000313" key="4">
    <source>
        <dbReference type="Proteomes" id="UP001579974"/>
    </source>
</evidence>
<sequence length="263" mass="28937">MGSGFSAVMETTVDTLQVRVFENRASMGLAAGVATVEKIKEVLSRKQYVRMVFAAAPSQNELLEYLCRVEGVDWSRVVAFHMDEYIGLPEAAPQRFAAYLQEHLFEHVRPFETHLLQSNNDPSHECARYAGLLCEAPIDIVCLGIGENGHIAFNDPGVADFHDPAVIKPVQLDEACRMQQVHDGCFPDLASVPTTALTLTVPTLLSASHLICVVPGQTKREAVRRTLTESISSDCPASILRTHRDCTLYLDIESYGVTADGEF</sequence>
<comment type="caution">
    <text evidence="3">The sequence shown here is derived from an EMBL/GenBank/DDBJ whole genome shotgun (WGS) entry which is preliminary data.</text>
</comment>
<evidence type="ECO:0000259" key="2">
    <source>
        <dbReference type="Pfam" id="PF01182"/>
    </source>
</evidence>
<dbReference type="EMBL" id="JBDXSU010000006">
    <property type="protein sequence ID" value="MFB5190677.1"/>
    <property type="molecule type" value="Genomic_DNA"/>
</dbReference>
<dbReference type="InterPro" id="IPR037171">
    <property type="entry name" value="NagB/RpiA_transferase-like"/>
</dbReference>
<feature type="domain" description="Glucosamine/galactosamine-6-phosphate isomerase" evidence="2">
    <location>
        <begin position="27"/>
        <end position="244"/>
    </location>
</feature>
<dbReference type="RefSeq" id="WP_275474709.1">
    <property type="nucleotide sequence ID" value="NZ_CP162940.1"/>
</dbReference>
<dbReference type="SUPFAM" id="SSF100950">
    <property type="entry name" value="NagB/RpiA/CoA transferase-like"/>
    <property type="match status" value="1"/>
</dbReference>
<evidence type="ECO:0000313" key="3">
    <source>
        <dbReference type="EMBL" id="MFB5190677.1"/>
    </source>
</evidence>
<keyword evidence="4" id="KW-1185">Reference proteome</keyword>
<protein>
    <submittedName>
        <fullName evidence="3">Glucosamine-6-phosphate deaminase</fullName>
    </submittedName>
</protein>
<dbReference type="Gene3D" id="3.40.50.1360">
    <property type="match status" value="1"/>
</dbReference>
<dbReference type="Pfam" id="PF01182">
    <property type="entry name" value="Glucosamine_iso"/>
    <property type="match status" value="1"/>
</dbReference>
<accession>A0ABV5AEQ9</accession>
<dbReference type="PANTHER" id="PTHR11280">
    <property type="entry name" value="GLUCOSAMINE-6-PHOSPHATE ISOMERASE"/>
    <property type="match status" value="1"/>
</dbReference>
<evidence type="ECO:0000256" key="1">
    <source>
        <dbReference type="ARBA" id="ARBA00023277"/>
    </source>
</evidence>
<gene>
    <name evidence="3" type="ORF">KKP3000_004148</name>
</gene>
<dbReference type="InterPro" id="IPR006148">
    <property type="entry name" value="Glc/Gal-6P_isomerase"/>
</dbReference>
<organism evidence="3 4">
    <name type="scientific">Alicyclobacillus fastidiosus</name>
    <dbReference type="NCBI Taxonomy" id="392011"/>
    <lineage>
        <taxon>Bacteria</taxon>
        <taxon>Bacillati</taxon>
        <taxon>Bacillota</taxon>
        <taxon>Bacilli</taxon>
        <taxon>Bacillales</taxon>
        <taxon>Alicyclobacillaceae</taxon>
        <taxon>Alicyclobacillus</taxon>
    </lineage>
</organism>
<keyword evidence="1" id="KW-0119">Carbohydrate metabolism</keyword>
<dbReference type="Proteomes" id="UP001579974">
    <property type="component" value="Unassembled WGS sequence"/>
</dbReference>
<proteinExistence type="predicted"/>
<name>A0ABV5AEQ9_9BACL</name>
<dbReference type="CDD" id="cd01399">
    <property type="entry name" value="GlcN6P_deaminase"/>
    <property type="match status" value="1"/>
</dbReference>
<reference evidence="3 4" key="1">
    <citation type="journal article" date="2024" name="Int. J. Mol. Sci.">
        <title>Exploration of Alicyclobacillus spp. Genome in Search of Antibiotic Resistance.</title>
        <authorList>
            <person name="Bucka-Kolendo J."/>
            <person name="Kiousi D.E."/>
            <person name="Dekowska A."/>
            <person name="Mikolajczuk-Szczyrba A."/>
            <person name="Karadedos D.M."/>
            <person name="Michael P."/>
            <person name="Galanis A."/>
            <person name="Sokolowska B."/>
        </authorList>
    </citation>
    <scope>NUCLEOTIDE SEQUENCE [LARGE SCALE GENOMIC DNA]</scope>
    <source>
        <strain evidence="3 4">KKP 3000</strain>
    </source>
</reference>
<dbReference type="PANTHER" id="PTHR11280:SF6">
    <property type="entry name" value="GLUCOSAMINE-6-PHOSPHATE ISOMERASE NAGB"/>
    <property type="match status" value="1"/>
</dbReference>
<dbReference type="InterPro" id="IPR004547">
    <property type="entry name" value="Glucosamine6P_isomerase"/>
</dbReference>